<keyword evidence="8" id="KW-1185">Reference proteome</keyword>
<dbReference type="InterPro" id="IPR001239">
    <property type="entry name" value="Prot_inh_Kazal-m"/>
</dbReference>
<evidence type="ECO:0000313" key="8">
    <source>
        <dbReference type="Proteomes" id="UP000472270"/>
    </source>
</evidence>
<keyword evidence="4" id="KW-0722">Serine protease inhibitor</keyword>
<dbReference type="PRINTS" id="PR00290">
    <property type="entry name" value="KAZALINHBTR"/>
</dbReference>
<sequence>LCGWEQKCNKRTNLRYFLPVCTREYNPVCGTDGVTYSNECMLCLEEKVNTLISRKGKC</sequence>
<dbReference type="InterPro" id="IPR051597">
    <property type="entry name" value="Bifunctional_prot_inhibitor"/>
</dbReference>
<reference evidence="7" key="1">
    <citation type="submission" date="2025-08" db="UniProtKB">
        <authorList>
            <consortium name="Ensembl"/>
        </authorList>
    </citation>
    <scope>IDENTIFICATION</scope>
</reference>
<evidence type="ECO:0000259" key="6">
    <source>
        <dbReference type="PROSITE" id="PS51465"/>
    </source>
</evidence>
<dbReference type="AlphaFoldDB" id="A0A673FLT4"/>
<proteinExistence type="predicted"/>
<keyword evidence="3" id="KW-0646">Protease inhibitor</keyword>
<dbReference type="PROSITE" id="PS51465">
    <property type="entry name" value="KAZAL_2"/>
    <property type="match status" value="1"/>
</dbReference>
<dbReference type="Gene3D" id="3.30.60.30">
    <property type="match status" value="1"/>
</dbReference>
<dbReference type="PANTHER" id="PTHR47729:SF1">
    <property type="entry name" value="OVOMUCOID-LIKE-RELATED"/>
    <property type="match status" value="1"/>
</dbReference>
<evidence type="ECO:0000256" key="5">
    <source>
        <dbReference type="ARBA" id="ARBA00023157"/>
    </source>
</evidence>
<keyword evidence="2" id="KW-0964">Secreted</keyword>
<name>A0A673FLT4_9TELE</name>
<dbReference type="PROSITE" id="PS00282">
    <property type="entry name" value="KAZAL_1"/>
    <property type="match status" value="1"/>
</dbReference>
<dbReference type="GO" id="GO:0005576">
    <property type="term" value="C:extracellular region"/>
    <property type="evidence" value="ECO:0007669"/>
    <property type="project" value="UniProtKB-SubCell"/>
</dbReference>
<dbReference type="SUPFAM" id="SSF100895">
    <property type="entry name" value="Kazal-type serine protease inhibitors"/>
    <property type="match status" value="1"/>
</dbReference>
<evidence type="ECO:0000313" key="7">
    <source>
        <dbReference type="Ensembl" id="ENSSRHP00000000739.1"/>
    </source>
</evidence>
<dbReference type="InterPro" id="IPR002350">
    <property type="entry name" value="Kazal_dom"/>
</dbReference>
<organism evidence="7 8">
    <name type="scientific">Sinocyclocheilus rhinocerous</name>
    <dbReference type="NCBI Taxonomy" id="307959"/>
    <lineage>
        <taxon>Eukaryota</taxon>
        <taxon>Metazoa</taxon>
        <taxon>Chordata</taxon>
        <taxon>Craniata</taxon>
        <taxon>Vertebrata</taxon>
        <taxon>Euteleostomi</taxon>
        <taxon>Actinopterygii</taxon>
        <taxon>Neopterygii</taxon>
        <taxon>Teleostei</taxon>
        <taxon>Ostariophysi</taxon>
        <taxon>Cypriniformes</taxon>
        <taxon>Cyprinidae</taxon>
        <taxon>Cyprininae</taxon>
        <taxon>Sinocyclocheilus</taxon>
    </lineage>
</organism>
<evidence type="ECO:0000256" key="2">
    <source>
        <dbReference type="ARBA" id="ARBA00022525"/>
    </source>
</evidence>
<dbReference type="InterPro" id="IPR036058">
    <property type="entry name" value="Kazal_dom_sf"/>
</dbReference>
<reference evidence="7" key="2">
    <citation type="submission" date="2025-09" db="UniProtKB">
        <authorList>
            <consortium name="Ensembl"/>
        </authorList>
    </citation>
    <scope>IDENTIFICATION</scope>
</reference>
<keyword evidence="5" id="KW-1015">Disulfide bond</keyword>
<evidence type="ECO:0000256" key="3">
    <source>
        <dbReference type="ARBA" id="ARBA00022690"/>
    </source>
</evidence>
<dbReference type="PANTHER" id="PTHR47729">
    <property type="entry name" value="SERINE PEPTIDASE INHIBITOR, KAZAL TYPE 2, TANDEM DUPLICATE 1-RELATED"/>
    <property type="match status" value="1"/>
</dbReference>
<dbReference type="Proteomes" id="UP000472270">
    <property type="component" value="Unassembled WGS sequence"/>
</dbReference>
<accession>A0A673FLT4</accession>
<dbReference type="GO" id="GO:0004867">
    <property type="term" value="F:serine-type endopeptidase inhibitor activity"/>
    <property type="evidence" value="ECO:0007669"/>
    <property type="project" value="UniProtKB-KW"/>
</dbReference>
<dbReference type="Pfam" id="PF00050">
    <property type="entry name" value="Kazal_1"/>
    <property type="match status" value="1"/>
</dbReference>
<feature type="domain" description="Kazal-like" evidence="6">
    <location>
        <begin position="3"/>
        <end position="58"/>
    </location>
</feature>
<comment type="subcellular location">
    <subcellularLocation>
        <location evidence="1">Secreted</location>
    </subcellularLocation>
</comment>
<dbReference type="Ensembl" id="ENSSRHT00000000778.1">
    <property type="protein sequence ID" value="ENSSRHP00000000739.1"/>
    <property type="gene ID" value="ENSSRHG00000000545.1"/>
</dbReference>
<evidence type="ECO:0000256" key="1">
    <source>
        <dbReference type="ARBA" id="ARBA00004613"/>
    </source>
</evidence>
<dbReference type="SMART" id="SM00280">
    <property type="entry name" value="KAZAL"/>
    <property type="match status" value="1"/>
</dbReference>
<protein>
    <submittedName>
        <fullName evidence="7">Serine peptidase inhibitor, Kazal type 2, tandem duplicate 1</fullName>
    </submittedName>
</protein>
<evidence type="ECO:0000256" key="4">
    <source>
        <dbReference type="ARBA" id="ARBA00022900"/>
    </source>
</evidence>